<evidence type="ECO:0000313" key="5">
    <source>
        <dbReference type="Proteomes" id="UP000094469"/>
    </source>
</evidence>
<dbReference type="Proteomes" id="UP000094469">
    <property type="component" value="Unassembled WGS sequence"/>
</dbReference>
<feature type="signal peptide" evidence="2">
    <location>
        <begin position="1"/>
        <end position="23"/>
    </location>
</feature>
<evidence type="ECO:0000259" key="3">
    <source>
        <dbReference type="Pfam" id="PF13731"/>
    </source>
</evidence>
<protein>
    <recommendedName>
        <fullName evidence="3">WxL domain-containing protein</fullName>
    </recommendedName>
</protein>
<dbReference type="AlphaFoldDB" id="A0A1E5H8K6"/>
<reference evidence="5" key="1">
    <citation type="submission" date="2016-09" db="EMBL/GenBank/DDBJ databases">
        <authorList>
            <person name="Gulvik C.A."/>
        </authorList>
    </citation>
    <scope>NUCLEOTIDE SEQUENCE [LARGE SCALE GENOMIC DNA]</scope>
    <source>
        <strain evidence="5">LMG 26676</strain>
    </source>
</reference>
<feature type="domain" description="WxL" evidence="3">
    <location>
        <begin position="33"/>
        <end position="264"/>
    </location>
</feature>
<accession>A0A1E5H8K6</accession>
<comment type="caution">
    <text evidence="4">The sequence shown here is derived from an EMBL/GenBank/DDBJ whole genome shotgun (WGS) entry which is preliminary data.</text>
</comment>
<gene>
    <name evidence="4" type="ORF">BCR24_07470</name>
</gene>
<evidence type="ECO:0000256" key="2">
    <source>
        <dbReference type="SAM" id="SignalP"/>
    </source>
</evidence>
<sequence length="264" mass="28668">MNLVLSILLLSNTLGLLSGTAVYAEGLSPGMEVGFSGREDEGDGIKDPENPDLTVEPGESNTASKERLRIDFAPKLSFSTGEVTDNDSDYIVKAQLFKDEQISARGNFIQVSDYRTNPTGWLLQLRQEKQFTHTEKAGSTLDGAVLSFDKSWTNSKKSAEYSPHVSKEIIRLTNVGETYNIAEADLGNGGGTWSIVFGASDQNKNEKDPTLVPMVDDNGKPVMDPSLGKQLYTNSAVKLSIPGATKKEPGTYTTVLTWIISELP</sequence>
<feature type="compositionally biased region" description="Basic and acidic residues" evidence="1">
    <location>
        <begin position="37"/>
        <end position="49"/>
    </location>
</feature>
<dbReference type="Pfam" id="PF13731">
    <property type="entry name" value="WxL"/>
    <property type="match status" value="1"/>
</dbReference>
<organism evidence="4 5">
    <name type="scientific">Enterococcus ureilyticus</name>
    <dbReference type="NCBI Taxonomy" id="1131292"/>
    <lineage>
        <taxon>Bacteria</taxon>
        <taxon>Bacillati</taxon>
        <taxon>Bacillota</taxon>
        <taxon>Bacilli</taxon>
        <taxon>Lactobacillales</taxon>
        <taxon>Enterococcaceae</taxon>
        <taxon>Enterococcus</taxon>
    </lineage>
</organism>
<keyword evidence="5" id="KW-1185">Reference proteome</keyword>
<dbReference type="STRING" id="1131292.BCR24_07470"/>
<dbReference type="EMBL" id="MIKC01000040">
    <property type="protein sequence ID" value="OEG21298.1"/>
    <property type="molecule type" value="Genomic_DNA"/>
</dbReference>
<dbReference type="InterPro" id="IPR027994">
    <property type="entry name" value="WxL_dom"/>
</dbReference>
<evidence type="ECO:0000256" key="1">
    <source>
        <dbReference type="SAM" id="MobiDB-lite"/>
    </source>
</evidence>
<dbReference type="OrthoDB" id="2339326at2"/>
<name>A0A1E5H8K6_9ENTE</name>
<evidence type="ECO:0000313" key="4">
    <source>
        <dbReference type="EMBL" id="OEG21298.1"/>
    </source>
</evidence>
<feature type="chain" id="PRO_5039727254" description="WxL domain-containing protein" evidence="2">
    <location>
        <begin position="24"/>
        <end position="264"/>
    </location>
</feature>
<keyword evidence="2" id="KW-0732">Signal</keyword>
<feature type="region of interest" description="Disordered" evidence="1">
    <location>
        <begin position="33"/>
        <end position="62"/>
    </location>
</feature>
<proteinExistence type="predicted"/>